<accession>A0A1W1I5N7</accession>
<dbReference type="RefSeq" id="WP_080886733.1">
    <property type="nucleotide sequence ID" value="NZ_LT828648.1"/>
</dbReference>
<feature type="compositionally biased region" description="Polar residues" evidence="1">
    <location>
        <begin position="391"/>
        <end position="403"/>
    </location>
</feature>
<sequence>MNADLEKLLGAFATDTLTEEERTRLFTAALADQQLFNVLADEQALKELLADPEVRRRVLQSLRQPKPSASGATLSWFDWAVRPATLGIAGGLSAAVLALVLGIRISQDSVMTASRQPVTEDAPSMATPPSPMIQPTPAAPPKQAESSDAPATPSPPRRHSQAPAMPSGEQHQAERQKKNAVPSSREKRDVEPPAPAQVPAVPATAPGAMSSVPSASARALFYAGRSRRSDQLSTTSNQERDARTSGAFTPQAARPERNIDPLTTRDKTAGASALPKPLGLRYSFVLQETNGSQREVDAATASHSSGLVSLTVETNQDAYVQIWRIEPSSDPELLFPETLTGQMSFTIMEGHRHFIPLSAEARTAGLTALVSRAPLGPLRAQEASLLEAAAPNQTQESITSEGTSDSREHATYVVNQNSAESARVSVSVLRGR</sequence>
<gene>
    <name evidence="2" type="ORF">NSJP_2160</name>
</gene>
<feature type="compositionally biased region" description="Low complexity" evidence="1">
    <location>
        <begin position="197"/>
        <end position="208"/>
    </location>
</feature>
<name>A0A1W1I5N7_9BACT</name>
<feature type="region of interest" description="Disordered" evidence="1">
    <location>
        <begin position="390"/>
        <end position="432"/>
    </location>
</feature>
<protein>
    <submittedName>
        <fullName evidence="2">Uncharacterized protein</fullName>
    </submittedName>
</protein>
<dbReference type="OrthoDB" id="9767948at2"/>
<evidence type="ECO:0000313" key="2">
    <source>
        <dbReference type="EMBL" id="SLM48332.1"/>
    </source>
</evidence>
<feature type="region of interest" description="Disordered" evidence="1">
    <location>
        <begin position="114"/>
        <end position="211"/>
    </location>
</feature>
<evidence type="ECO:0000313" key="3">
    <source>
        <dbReference type="Proteomes" id="UP000192042"/>
    </source>
</evidence>
<dbReference type="KEGG" id="nja:NSJP_2160"/>
<feature type="region of interest" description="Disordered" evidence="1">
    <location>
        <begin position="225"/>
        <end position="274"/>
    </location>
</feature>
<dbReference type="AlphaFoldDB" id="A0A1W1I5N7"/>
<feature type="compositionally biased region" description="Basic and acidic residues" evidence="1">
    <location>
        <begin position="254"/>
        <end position="268"/>
    </location>
</feature>
<dbReference type="STRING" id="1325564.NSJP_2160"/>
<organism evidence="2 3">
    <name type="scientific">Nitrospira japonica</name>
    <dbReference type="NCBI Taxonomy" id="1325564"/>
    <lineage>
        <taxon>Bacteria</taxon>
        <taxon>Pseudomonadati</taxon>
        <taxon>Nitrospirota</taxon>
        <taxon>Nitrospiria</taxon>
        <taxon>Nitrospirales</taxon>
        <taxon>Nitrospiraceae</taxon>
        <taxon>Nitrospira</taxon>
    </lineage>
</organism>
<proteinExistence type="predicted"/>
<feature type="compositionally biased region" description="Pro residues" evidence="1">
    <location>
        <begin position="126"/>
        <end position="140"/>
    </location>
</feature>
<reference evidence="2 3" key="1">
    <citation type="submission" date="2017-03" db="EMBL/GenBank/DDBJ databases">
        <authorList>
            <person name="Afonso C.L."/>
            <person name="Miller P.J."/>
            <person name="Scott M.A."/>
            <person name="Spackman E."/>
            <person name="Goraichik I."/>
            <person name="Dimitrov K.M."/>
            <person name="Suarez D.L."/>
            <person name="Swayne D.E."/>
        </authorList>
    </citation>
    <scope>NUCLEOTIDE SEQUENCE [LARGE SCALE GENOMIC DNA]</scope>
    <source>
        <strain evidence="2">Genome sequencing of Nitrospira japonica strain NJ11</strain>
    </source>
</reference>
<dbReference type="EMBL" id="LT828648">
    <property type="protein sequence ID" value="SLM48332.1"/>
    <property type="molecule type" value="Genomic_DNA"/>
</dbReference>
<dbReference type="Proteomes" id="UP000192042">
    <property type="component" value="Chromosome I"/>
</dbReference>
<evidence type="ECO:0000256" key="1">
    <source>
        <dbReference type="SAM" id="MobiDB-lite"/>
    </source>
</evidence>
<keyword evidence="3" id="KW-1185">Reference proteome</keyword>